<dbReference type="RefSeq" id="WP_230435805.1">
    <property type="nucleotide sequence ID" value="NZ_CP087715.1"/>
</dbReference>
<evidence type="ECO:0000259" key="1">
    <source>
        <dbReference type="Pfam" id="PF14534"/>
    </source>
</evidence>
<keyword evidence="3" id="KW-1185">Reference proteome</keyword>
<name>A0ABW3U958_9GAMM</name>
<dbReference type="SUPFAM" id="SSF54427">
    <property type="entry name" value="NTF2-like"/>
    <property type="match status" value="1"/>
</dbReference>
<protein>
    <submittedName>
        <fullName evidence="2">DUF4440 domain-containing protein</fullName>
    </submittedName>
</protein>
<sequence>MELREKIINLEKTLLTFEVRRSPAKLNELLSENFKEIGASGACSGLAEILEHLPRERDWSATTQDWEFRALSEGIVQVMYKACIEKPGSGTPVYSRRTSIWRLEGESWKMVYHQGTAVVPFELEG</sequence>
<evidence type="ECO:0000313" key="2">
    <source>
        <dbReference type="EMBL" id="MFD1217207.1"/>
    </source>
</evidence>
<feature type="domain" description="DUF4440" evidence="1">
    <location>
        <begin position="7"/>
        <end position="110"/>
    </location>
</feature>
<dbReference type="EMBL" id="JBHTLR010000010">
    <property type="protein sequence ID" value="MFD1217207.1"/>
    <property type="molecule type" value="Genomic_DNA"/>
</dbReference>
<dbReference type="InterPro" id="IPR027843">
    <property type="entry name" value="DUF4440"/>
</dbReference>
<dbReference type="Pfam" id="PF14534">
    <property type="entry name" value="DUF4440"/>
    <property type="match status" value="1"/>
</dbReference>
<reference evidence="3" key="1">
    <citation type="journal article" date="2019" name="Int. J. Syst. Evol. Microbiol.">
        <title>The Global Catalogue of Microorganisms (GCM) 10K type strain sequencing project: providing services to taxonomists for standard genome sequencing and annotation.</title>
        <authorList>
            <consortium name="The Broad Institute Genomics Platform"/>
            <consortium name="The Broad Institute Genome Sequencing Center for Infectious Disease"/>
            <person name="Wu L."/>
            <person name="Ma J."/>
        </authorList>
    </citation>
    <scope>NUCLEOTIDE SEQUENCE [LARGE SCALE GENOMIC DNA]</scope>
    <source>
        <strain evidence="3">CCUG 54356</strain>
    </source>
</reference>
<comment type="caution">
    <text evidence="2">The sequence shown here is derived from an EMBL/GenBank/DDBJ whole genome shotgun (WGS) entry which is preliminary data.</text>
</comment>
<proteinExistence type="predicted"/>
<gene>
    <name evidence="2" type="ORF">ACFQ2X_11405</name>
</gene>
<dbReference type="Gene3D" id="3.10.450.50">
    <property type="match status" value="1"/>
</dbReference>
<dbReference type="Proteomes" id="UP001597264">
    <property type="component" value="Unassembled WGS sequence"/>
</dbReference>
<organism evidence="2 3">
    <name type="scientific">Microbulbifer celer</name>
    <dbReference type="NCBI Taxonomy" id="435905"/>
    <lineage>
        <taxon>Bacteria</taxon>
        <taxon>Pseudomonadati</taxon>
        <taxon>Pseudomonadota</taxon>
        <taxon>Gammaproteobacteria</taxon>
        <taxon>Cellvibrionales</taxon>
        <taxon>Microbulbiferaceae</taxon>
        <taxon>Microbulbifer</taxon>
    </lineage>
</organism>
<evidence type="ECO:0000313" key="3">
    <source>
        <dbReference type="Proteomes" id="UP001597264"/>
    </source>
</evidence>
<accession>A0ABW3U958</accession>
<dbReference type="InterPro" id="IPR032710">
    <property type="entry name" value="NTF2-like_dom_sf"/>
</dbReference>